<sequence length="69" mass="7581">MKLSLRVGNIKKASDVTKVRTAITTNEGILACEITDKGSISIVYDNYLTSEEDIIDAIEECGYIVIDKV</sequence>
<keyword evidence="2" id="KW-1185">Reference proteome</keyword>
<dbReference type="EMBL" id="BROD01000001">
    <property type="protein sequence ID" value="GKX68756.1"/>
    <property type="molecule type" value="Genomic_DNA"/>
</dbReference>
<organism evidence="1 2">
    <name type="scientific">Inconstantimicrobium mannanitabidum</name>
    <dbReference type="NCBI Taxonomy" id="1604901"/>
    <lineage>
        <taxon>Bacteria</taxon>
        <taxon>Bacillati</taxon>
        <taxon>Bacillota</taxon>
        <taxon>Clostridia</taxon>
        <taxon>Eubacteriales</taxon>
        <taxon>Clostridiaceae</taxon>
        <taxon>Inconstantimicrobium</taxon>
    </lineage>
</organism>
<name>A0ACB5RI22_9CLOT</name>
<evidence type="ECO:0000313" key="2">
    <source>
        <dbReference type="Proteomes" id="UP001058074"/>
    </source>
</evidence>
<dbReference type="Proteomes" id="UP001058074">
    <property type="component" value="Unassembled WGS sequence"/>
</dbReference>
<comment type="caution">
    <text evidence="1">The sequence shown here is derived from an EMBL/GenBank/DDBJ whole genome shotgun (WGS) entry which is preliminary data.</text>
</comment>
<accession>A0ACB5RI22</accession>
<gene>
    <name evidence="1" type="ORF">rsdtw13_40140</name>
</gene>
<protein>
    <submittedName>
        <fullName evidence="1">Uncharacterized protein</fullName>
    </submittedName>
</protein>
<evidence type="ECO:0000313" key="1">
    <source>
        <dbReference type="EMBL" id="GKX68756.1"/>
    </source>
</evidence>
<reference evidence="1" key="1">
    <citation type="journal article" date="2025" name="Int. J. Syst. Evol. Microbiol.">
        <title>Inconstantimicrobium mannanitabidum sp. nov., a novel member of the family Clostridiaceae isolated from anoxic soil under the treatment of reductive soil disinfestation.</title>
        <authorList>
            <person name="Ueki A."/>
            <person name="Tonouchi A."/>
            <person name="Honma S."/>
            <person name="Kaku N."/>
            <person name="Ueki K."/>
        </authorList>
    </citation>
    <scope>NUCLEOTIDE SEQUENCE</scope>
    <source>
        <strain evidence="1">TW13</strain>
    </source>
</reference>
<proteinExistence type="predicted"/>